<evidence type="ECO:0000256" key="4">
    <source>
        <dbReference type="PROSITE-ProRule" id="PRU00433"/>
    </source>
</evidence>
<comment type="caution">
    <text evidence="6">The sequence shown here is derived from an EMBL/GenBank/DDBJ whole genome shotgun (WGS) entry which is preliminary data.</text>
</comment>
<dbReference type="PANTHER" id="PTHR35008">
    <property type="entry name" value="BLL4482 PROTEIN-RELATED"/>
    <property type="match status" value="1"/>
</dbReference>
<dbReference type="GO" id="GO:0020037">
    <property type="term" value="F:heme binding"/>
    <property type="evidence" value="ECO:0007669"/>
    <property type="project" value="InterPro"/>
</dbReference>
<gene>
    <name evidence="6" type="ORF">SAE02_41720</name>
</gene>
<dbReference type="PANTHER" id="PTHR35008:SF8">
    <property type="entry name" value="ALCOHOL DEHYDROGENASE CYTOCHROME C SUBUNIT"/>
    <property type="match status" value="1"/>
</dbReference>
<keyword evidence="2 4" id="KW-0479">Metal-binding</keyword>
<dbReference type="Gene3D" id="1.10.760.10">
    <property type="entry name" value="Cytochrome c-like domain"/>
    <property type="match status" value="1"/>
</dbReference>
<dbReference type="AlphaFoldDB" id="A0A512DU77"/>
<organism evidence="6 7">
    <name type="scientific">Skermanella aerolata</name>
    <dbReference type="NCBI Taxonomy" id="393310"/>
    <lineage>
        <taxon>Bacteria</taxon>
        <taxon>Pseudomonadati</taxon>
        <taxon>Pseudomonadota</taxon>
        <taxon>Alphaproteobacteria</taxon>
        <taxon>Rhodospirillales</taxon>
        <taxon>Azospirillaceae</taxon>
        <taxon>Skermanella</taxon>
    </lineage>
</organism>
<proteinExistence type="predicted"/>
<protein>
    <submittedName>
        <fullName evidence="6">Cytochrome c</fullName>
    </submittedName>
</protein>
<dbReference type="PROSITE" id="PS51007">
    <property type="entry name" value="CYTC"/>
    <property type="match status" value="1"/>
</dbReference>
<evidence type="ECO:0000259" key="5">
    <source>
        <dbReference type="PROSITE" id="PS51007"/>
    </source>
</evidence>
<dbReference type="GO" id="GO:0046872">
    <property type="term" value="F:metal ion binding"/>
    <property type="evidence" value="ECO:0007669"/>
    <property type="project" value="UniProtKB-KW"/>
</dbReference>
<keyword evidence="1 4" id="KW-0349">Heme</keyword>
<evidence type="ECO:0000313" key="6">
    <source>
        <dbReference type="EMBL" id="GEO40024.1"/>
    </source>
</evidence>
<keyword evidence="3 4" id="KW-0408">Iron</keyword>
<dbReference type="EMBL" id="BJYZ01000019">
    <property type="protein sequence ID" value="GEO40024.1"/>
    <property type="molecule type" value="Genomic_DNA"/>
</dbReference>
<dbReference type="SUPFAM" id="SSF46626">
    <property type="entry name" value="Cytochrome c"/>
    <property type="match status" value="1"/>
</dbReference>
<evidence type="ECO:0000256" key="3">
    <source>
        <dbReference type="ARBA" id="ARBA00023004"/>
    </source>
</evidence>
<accession>A0A512DU77</accession>
<keyword evidence="7" id="KW-1185">Reference proteome</keyword>
<evidence type="ECO:0000256" key="1">
    <source>
        <dbReference type="ARBA" id="ARBA00022617"/>
    </source>
</evidence>
<dbReference type="InterPro" id="IPR009056">
    <property type="entry name" value="Cyt_c-like_dom"/>
</dbReference>
<evidence type="ECO:0000256" key="2">
    <source>
        <dbReference type="ARBA" id="ARBA00022723"/>
    </source>
</evidence>
<sequence>MLAMLLAVSTSAGVAAWAFQSTATGHAEEQAQSMPSAGEPNAADQIERGRYLVNLGGCNDCHTPGYFLGKPDPSRRLAGSDVGFEIPGTGIFVGSNLTPDRDTGLGNWTREDIMTAVQTGVRPDGRILAPIMPWRAFAELTKSDAGAIADYLISLPPISQKVPGPFGPDEKPNLLVMKVTAPDGSAEGG</sequence>
<feature type="domain" description="Cytochrome c" evidence="5">
    <location>
        <begin position="44"/>
        <end position="156"/>
    </location>
</feature>
<dbReference type="InterPro" id="IPR051459">
    <property type="entry name" value="Cytochrome_c-type_DH"/>
</dbReference>
<reference evidence="6 7" key="1">
    <citation type="submission" date="2019-07" db="EMBL/GenBank/DDBJ databases">
        <title>Whole genome shotgun sequence of Skermanella aerolata NBRC 106429.</title>
        <authorList>
            <person name="Hosoyama A."/>
            <person name="Uohara A."/>
            <person name="Ohji S."/>
            <person name="Ichikawa N."/>
        </authorList>
    </citation>
    <scope>NUCLEOTIDE SEQUENCE [LARGE SCALE GENOMIC DNA]</scope>
    <source>
        <strain evidence="6 7">NBRC 106429</strain>
    </source>
</reference>
<name>A0A512DU77_9PROT</name>
<evidence type="ECO:0000313" key="7">
    <source>
        <dbReference type="Proteomes" id="UP000321523"/>
    </source>
</evidence>
<dbReference type="GO" id="GO:0009055">
    <property type="term" value="F:electron transfer activity"/>
    <property type="evidence" value="ECO:0007669"/>
    <property type="project" value="InterPro"/>
</dbReference>
<dbReference type="InterPro" id="IPR036909">
    <property type="entry name" value="Cyt_c-like_dom_sf"/>
</dbReference>
<dbReference type="Proteomes" id="UP000321523">
    <property type="component" value="Unassembled WGS sequence"/>
</dbReference>